<evidence type="ECO:0000313" key="23">
    <source>
        <dbReference type="Proteomes" id="UP000039865"/>
    </source>
</evidence>
<comment type="subcellular location">
    <subcellularLocation>
        <location evidence="1 18">Membrane</location>
        <topology evidence="1 18">Multi-pass membrane protein</topology>
    </subcellularLocation>
</comment>
<feature type="binding site" evidence="16">
    <location>
        <position position="542"/>
    </location>
    <ligand>
        <name>ATP</name>
        <dbReference type="ChEBI" id="CHEBI:30616"/>
    </ligand>
</feature>
<comment type="catalytic activity">
    <reaction evidence="14">
        <text>Na(+)(in) + ATP + H2O = Na(+)(out) + ADP + phosphate + H(+)</text>
        <dbReference type="Rhea" id="RHEA:14633"/>
        <dbReference type="ChEBI" id="CHEBI:15377"/>
        <dbReference type="ChEBI" id="CHEBI:15378"/>
        <dbReference type="ChEBI" id="CHEBI:29101"/>
        <dbReference type="ChEBI" id="CHEBI:30616"/>
        <dbReference type="ChEBI" id="CHEBI:43474"/>
        <dbReference type="ChEBI" id="CHEBI:456216"/>
        <dbReference type="EC" id="7.2.2.3"/>
    </reaction>
    <physiologicalReaction direction="left-to-right" evidence="14">
        <dbReference type="Rhea" id="RHEA:14634"/>
    </physiologicalReaction>
</comment>
<feature type="binding site" evidence="16">
    <location>
        <position position="812"/>
    </location>
    <ligand>
        <name>ATP</name>
        <dbReference type="ChEBI" id="CHEBI:30616"/>
    </ligand>
</feature>
<dbReference type="InterPro" id="IPR001757">
    <property type="entry name" value="P_typ_ATPase"/>
</dbReference>
<dbReference type="InParanoid" id="A0A078AAJ6"/>
<feature type="compositionally biased region" description="Polar residues" evidence="19">
    <location>
        <begin position="20"/>
        <end position="43"/>
    </location>
</feature>
<evidence type="ECO:0000256" key="10">
    <source>
        <dbReference type="ARBA" id="ARBA00023053"/>
    </source>
</evidence>
<comment type="catalytic activity">
    <reaction evidence="13 18">
        <text>ATP + H2O + phospholipidSide 1 = ADP + phosphate + phospholipidSide 2.</text>
        <dbReference type="EC" id="7.6.2.1"/>
    </reaction>
</comment>
<comment type="cofactor">
    <cofactor evidence="17">
        <name>Mg(2+)</name>
        <dbReference type="ChEBI" id="CHEBI:18420"/>
    </cofactor>
</comment>
<evidence type="ECO:0000259" key="20">
    <source>
        <dbReference type="Pfam" id="PF16209"/>
    </source>
</evidence>
<dbReference type="PRINTS" id="PR00119">
    <property type="entry name" value="CATATPASE"/>
</dbReference>
<dbReference type="EMBL" id="CCKQ01007245">
    <property type="protein sequence ID" value="CDW78607.1"/>
    <property type="molecule type" value="Genomic_DNA"/>
</dbReference>
<evidence type="ECO:0000256" key="18">
    <source>
        <dbReference type="RuleBase" id="RU362033"/>
    </source>
</evidence>
<feature type="active site" description="4-aspartylphosphate intermediate" evidence="15">
    <location>
        <position position="453"/>
    </location>
</feature>
<keyword evidence="4 17" id="KW-0479">Metal-binding</keyword>
<dbReference type="InterPro" id="IPR018303">
    <property type="entry name" value="ATPase_P-typ_P_site"/>
</dbReference>
<feature type="binding site" evidence="17">
    <location>
        <position position="455"/>
    </location>
    <ligand>
        <name>Mg(2+)</name>
        <dbReference type="ChEBI" id="CHEBI:18420"/>
    </ligand>
</feature>
<feature type="transmembrane region" description="Helical" evidence="18">
    <location>
        <begin position="1046"/>
        <end position="1066"/>
    </location>
</feature>
<keyword evidence="23" id="KW-1185">Reference proteome</keyword>
<feature type="binding site" evidence="17">
    <location>
        <position position="839"/>
    </location>
    <ligand>
        <name>Mg(2+)</name>
        <dbReference type="ChEBI" id="CHEBI:18420"/>
    </ligand>
</feature>
<dbReference type="InterPro" id="IPR036412">
    <property type="entry name" value="HAD-like_sf"/>
</dbReference>
<dbReference type="FunFam" id="3.40.50.1000:FF:000001">
    <property type="entry name" value="Phospholipid-transporting ATPase IC"/>
    <property type="match status" value="1"/>
</dbReference>
<feature type="transmembrane region" description="Helical" evidence="18">
    <location>
        <begin position="338"/>
        <end position="359"/>
    </location>
</feature>
<dbReference type="InterPro" id="IPR006539">
    <property type="entry name" value="P-type_ATPase_IV"/>
</dbReference>
<feature type="binding site" evidence="16">
    <location>
        <position position="641"/>
    </location>
    <ligand>
        <name>ATP</name>
        <dbReference type="ChEBI" id="CHEBI:30616"/>
    </ligand>
</feature>
<feature type="transmembrane region" description="Helical" evidence="18">
    <location>
        <begin position="979"/>
        <end position="1001"/>
    </location>
</feature>
<feature type="binding site" evidence="16">
    <location>
        <position position="722"/>
    </location>
    <ligand>
        <name>ATP</name>
        <dbReference type="ChEBI" id="CHEBI:30616"/>
    </ligand>
</feature>
<sequence>MHTDKTIMEPLLDRNDPDSQNRSINYSPDSRRQTIQNQNSPQSSEERKYIHHNSMTIEDPTIRQVQVFPNLEEYTPEYLRHHQRYRDNSVKTSKYTFFTFLPKNLLEQFSKLANVYFLLIAFMQMIPIISISGGKPVMLMPLAFVIIVSMIKDIFEDYKRHKSDKAENFKQVEVFDQVTKTFKLQHWKSLKVGMVVKVKQDQFFPADLVLLKSSESKGVCYVETKNLDGETNLKHKIADKALNKKFEDSNAVQTFRCGLVCEEANDLIYKFEGTIFFGADKRKSLSSENIVLRGSSLKNTEFVIGFIVYAGHQTKIMMNSTGAKFKMSRIERETNKQILIVFIVQVICCFIGAIIGTIYQLDLVEDQYLGLQLDASTWPILVQIIKQTGTWILIFTNFVPISLLVTLEVVKFLQAIFISWDANMIDDEQMQQAGVQASNLNEELGQIEYLFSDKTGTLTQNIMEFKKFSAGNFSYGMSNPTNPEAKSIENVNFQDETFWDHYNNKTSVNYEDIEKVVLHLALCHTIILDERTGKYNASSPDELALVNAAKFFGAVFKKRDEENYMIVDFRGQILKYKLLNILEFNSTRKRMSVIVQDSNGRILLLCKGADSIILPRLNPATSPTLSTTQGFVDQYAEEGLRTLLLAQKYLNENEYNQWNQLFEGAMASVSDRDQKLAEINEQIEKQMDLIGSTAIEDKLQDGVNETIRFMRDAGIKVWVLTGDKVETAINIGYSSGLLDNNMDQYQITETNVRDLNVVISNSIGQAKAISSLIYKKALIVAGDSLNIIFKEDPLKKIFLELSDLVDVVLACRVSPKQKADIVAVIRERFPLKTTLSIGDGANDVNMITTAHVGVGISGLEGQQAARSADFVISQFRFLKPLLFVHGREAYRRNAFLVCYNFYKNALFVLPQYWFGFFSAFSGQTLYEAFIYQLYNIMFSSVPIVWYAIFDFQHTKEYFLTTPKSYDIGLKNKCFGTRVFWLWFANGAFSAAVVLFVGLYAMEVSLDEEGKTNGLYISGSVVYAGVVIIANMKILNSLNIFGFWCELLVFLSILVYFLVLLIESQIISFPEIFGLFGPIMGQPVTYFSLLFMLFLTSTVDKITTYVTYQIINYKDNKEELKMLKEKSFYEKIPVPTRSSTMRRNGYAFAQEDHATPQLMEKLQSGLRKKLLQAKTDQQIQDE</sequence>
<protein>
    <recommendedName>
        <fullName evidence="18">Phospholipid-transporting ATPase</fullName>
        <ecNumber evidence="18">7.6.2.1</ecNumber>
    </recommendedName>
</protein>
<evidence type="ECO:0000256" key="9">
    <source>
        <dbReference type="ARBA" id="ARBA00022989"/>
    </source>
</evidence>
<dbReference type="SUPFAM" id="SSF81660">
    <property type="entry name" value="Metal cation-transporting ATPase, ATP-binding domain N"/>
    <property type="match status" value="1"/>
</dbReference>
<feature type="binding site" evidence="16">
    <location>
        <position position="818"/>
    </location>
    <ligand>
        <name>ATP</name>
        <dbReference type="ChEBI" id="CHEBI:30616"/>
    </ligand>
</feature>
<feature type="binding site" evidence="16">
    <location>
        <position position="453"/>
    </location>
    <ligand>
        <name>ATP</name>
        <dbReference type="ChEBI" id="CHEBI:30616"/>
    </ligand>
</feature>
<dbReference type="FunFam" id="3.40.50.1000:FF:000014">
    <property type="entry name" value="Phospholipid-transporting ATPase"/>
    <property type="match status" value="1"/>
</dbReference>
<evidence type="ECO:0000256" key="11">
    <source>
        <dbReference type="ARBA" id="ARBA00023136"/>
    </source>
</evidence>
<dbReference type="SUPFAM" id="SSF81665">
    <property type="entry name" value="Calcium ATPase, transmembrane domain M"/>
    <property type="match status" value="1"/>
</dbReference>
<feature type="compositionally biased region" description="Basic and acidic residues" evidence="19">
    <location>
        <begin position="1"/>
        <end position="19"/>
    </location>
</feature>
<evidence type="ECO:0000256" key="5">
    <source>
        <dbReference type="ARBA" id="ARBA00022741"/>
    </source>
</evidence>
<dbReference type="Pfam" id="PF16212">
    <property type="entry name" value="PhoLip_ATPase_C"/>
    <property type="match status" value="1"/>
</dbReference>
<dbReference type="GO" id="GO:0016887">
    <property type="term" value="F:ATP hydrolysis activity"/>
    <property type="evidence" value="ECO:0007669"/>
    <property type="project" value="InterPro"/>
</dbReference>
<evidence type="ECO:0000256" key="8">
    <source>
        <dbReference type="ARBA" id="ARBA00022967"/>
    </source>
</evidence>
<dbReference type="Gene3D" id="3.40.50.1000">
    <property type="entry name" value="HAD superfamily/HAD-like"/>
    <property type="match status" value="1"/>
</dbReference>
<feature type="binding site" evidence="16">
    <location>
        <position position="843"/>
    </location>
    <ligand>
        <name>ATP</name>
        <dbReference type="ChEBI" id="CHEBI:30616"/>
    </ligand>
</feature>
<evidence type="ECO:0000256" key="1">
    <source>
        <dbReference type="ARBA" id="ARBA00004141"/>
    </source>
</evidence>
<feature type="transmembrane region" description="Helical" evidence="18">
    <location>
        <begin position="391"/>
        <end position="410"/>
    </location>
</feature>
<evidence type="ECO:0000256" key="19">
    <source>
        <dbReference type="SAM" id="MobiDB-lite"/>
    </source>
</evidence>
<feature type="transmembrane region" description="Helical" evidence="18">
    <location>
        <begin position="1013"/>
        <end position="1034"/>
    </location>
</feature>
<feature type="domain" description="P-type ATPase C-terminal" evidence="21">
    <location>
        <begin position="865"/>
        <end position="1106"/>
    </location>
</feature>
<evidence type="ECO:0000256" key="13">
    <source>
        <dbReference type="ARBA" id="ARBA00034036"/>
    </source>
</evidence>
<dbReference type="Gene3D" id="3.40.1110.10">
    <property type="entry name" value="Calcium-transporting ATPase, cytoplasmic domain N"/>
    <property type="match status" value="1"/>
</dbReference>
<proteinExistence type="inferred from homology"/>
<dbReference type="SFLD" id="SFLDF00027">
    <property type="entry name" value="p-type_atpase"/>
    <property type="match status" value="1"/>
</dbReference>
<keyword evidence="12" id="KW-0813">Transport</keyword>
<dbReference type="InterPro" id="IPR008250">
    <property type="entry name" value="ATPase_P-typ_transduc_dom_A_sf"/>
</dbReference>
<comment type="similarity">
    <text evidence="2 18">Belongs to the cation transport ATPase (P-type) (TC 3.A.3) family. Type IV subfamily.</text>
</comment>
<evidence type="ECO:0000256" key="12">
    <source>
        <dbReference type="ARBA" id="ARBA00023201"/>
    </source>
</evidence>
<evidence type="ECO:0000256" key="17">
    <source>
        <dbReference type="PIRSR" id="PIRSR606539-3"/>
    </source>
</evidence>
<feature type="binding site" evidence="16">
    <location>
        <position position="584"/>
    </location>
    <ligand>
        <name>ATP</name>
        <dbReference type="ChEBI" id="CHEBI:30616"/>
    </ligand>
</feature>
<dbReference type="SUPFAM" id="SSF56784">
    <property type="entry name" value="HAD-like"/>
    <property type="match status" value="1"/>
</dbReference>
<evidence type="ECO:0000256" key="16">
    <source>
        <dbReference type="PIRSR" id="PIRSR606539-2"/>
    </source>
</evidence>
<keyword evidence="12" id="KW-0739">Sodium transport</keyword>
<feature type="binding site" evidence="16">
    <location>
        <position position="723"/>
    </location>
    <ligand>
        <name>ATP</name>
        <dbReference type="ChEBI" id="CHEBI:30616"/>
    </ligand>
</feature>
<dbReference type="GO" id="GO:0140326">
    <property type="term" value="F:ATPase-coupled intramembrane lipid transporter activity"/>
    <property type="evidence" value="ECO:0007669"/>
    <property type="project" value="UniProtKB-EC"/>
</dbReference>
<dbReference type="PROSITE" id="PS00154">
    <property type="entry name" value="ATPASE_E1_E2"/>
    <property type="match status" value="1"/>
</dbReference>
<dbReference type="GO" id="GO:0000287">
    <property type="term" value="F:magnesium ion binding"/>
    <property type="evidence" value="ECO:0007669"/>
    <property type="project" value="UniProtKB-UniRule"/>
</dbReference>
<dbReference type="GO" id="GO:0045332">
    <property type="term" value="P:phospholipid translocation"/>
    <property type="evidence" value="ECO:0007669"/>
    <property type="project" value="TreeGrafter"/>
</dbReference>
<keyword evidence="7 17" id="KW-0460">Magnesium</keyword>
<keyword evidence="12" id="KW-0406">Ion transport</keyword>
<feature type="transmembrane region" description="Helical" evidence="18">
    <location>
        <begin position="137"/>
        <end position="155"/>
    </location>
</feature>
<dbReference type="SFLD" id="SFLDS00003">
    <property type="entry name" value="Haloacid_Dehalogenase"/>
    <property type="match status" value="1"/>
</dbReference>
<feature type="binding site" evidence="16">
    <location>
        <position position="607"/>
    </location>
    <ligand>
        <name>ATP</name>
        <dbReference type="ChEBI" id="CHEBI:30616"/>
    </ligand>
</feature>
<dbReference type="InterPro" id="IPR044492">
    <property type="entry name" value="P_typ_ATPase_HD_dom"/>
</dbReference>
<dbReference type="InterPro" id="IPR032631">
    <property type="entry name" value="P-type_ATPase_N"/>
</dbReference>
<feature type="binding site" evidence="17">
    <location>
        <position position="453"/>
    </location>
    <ligand>
        <name>Mg(2+)</name>
        <dbReference type="ChEBI" id="CHEBI:18420"/>
    </ligand>
</feature>
<keyword evidence="8 18" id="KW-1278">Translocase</keyword>
<dbReference type="GO" id="GO:0008554">
    <property type="term" value="F:P-type sodium transporter activity"/>
    <property type="evidence" value="ECO:0007669"/>
    <property type="project" value="UniProtKB-EC"/>
</dbReference>
<dbReference type="PANTHER" id="PTHR24092:SF150">
    <property type="entry name" value="PHOSPHOLIPID-TRANSPORTING ATPASE"/>
    <property type="match status" value="1"/>
</dbReference>
<feature type="transmembrane region" description="Helical" evidence="18">
    <location>
        <begin position="928"/>
        <end position="949"/>
    </location>
</feature>
<evidence type="ECO:0000256" key="7">
    <source>
        <dbReference type="ARBA" id="ARBA00022842"/>
    </source>
</evidence>
<feature type="transmembrane region" description="Helical" evidence="18">
    <location>
        <begin position="1072"/>
        <end position="1094"/>
    </location>
</feature>
<feature type="transmembrane region" description="Helical" evidence="18">
    <location>
        <begin position="901"/>
        <end position="922"/>
    </location>
</feature>
<evidence type="ECO:0000256" key="3">
    <source>
        <dbReference type="ARBA" id="ARBA00022692"/>
    </source>
</evidence>
<keyword evidence="6 16" id="KW-0067">ATP-binding</keyword>
<dbReference type="NCBIfam" id="TIGR01652">
    <property type="entry name" value="ATPase-Plipid"/>
    <property type="match status" value="1"/>
</dbReference>
<feature type="domain" description="P-type ATPase N-terminal" evidence="20">
    <location>
        <begin position="81"/>
        <end position="131"/>
    </location>
</feature>
<evidence type="ECO:0000256" key="4">
    <source>
        <dbReference type="ARBA" id="ARBA00022723"/>
    </source>
</evidence>
<dbReference type="Pfam" id="PF13246">
    <property type="entry name" value="Cation_ATPase"/>
    <property type="match status" value="1"/>
</dbReference>
<keyword evidence="10" id="KW-0915">Sodium</keyword>
<feature type="transmembrane region" description="Helical" evidence="18">
    <location>
        <begin position="112"/>
        <end position="131"/>
    </location>
</feature>
<keyword evidence="3 18" id="KW-0812">Transmembrane</keyword>
<dbReference type="InterPro" id="IPR023214">
    <property type="entry name" value="HAD_sf"/>
</dbReference>
<dbReference type="PANTHER" id="PTHR24092">
    <property type="entry name" value="PROBABLE PHOSPHOLIPID-TRANSPORTING ATPASE"/>
    <property type="match status" value="1"/>
</dbReference>
<dbReference type="NCBIfam" id="TIGR01494">
    <property type="entry name" value="ATPase_P-type"/>
    <property type="match status" value="1"/>
</dbReference>
<feature type="binding site" evidence="16">
    <location>
        <position position="454"/>
    </location>
    <ligand>
        <name>ATP</name>
        <dbReference type="ChEBI" id="CHEBI:30616"/>
    </ligand>
</feature>
<dbReference type="Gene3D" id="2.70.150.10">
    <property type="entry name" value="Calcium-transporting ATPase, cytoplasmic transduction domain A"/>
    <property type="match status" value="1"/>
</dbReference>
<dbReference type="SUPFAM" id="SSF81653">
    <property type="entry name" value="Calcium ATPase, transduction domain A"/>
    <property type="match status" value="1"/>
</dbReference>
<dbReference type="GO" id="GO:0005524">
    <property type="term" value="F:ATP binding"/>
    <property type="evidence" value="ECO:0007669"/>
    <property type="project" value="UniProtKB-UniRule"/>
</dbReference>
<dbReference type="OMA" id="RIVAWAF"/>
<dbReference type="AlphaFoldDB" id="A0A078AAJ6"/>
<evidence type="ECO:0000256" key="15">
    <source>
        <dbReference type="PIRSR" id="PIRSR606539-1"/>
    </source>
</evidence>
<dbReference type="FunFam" id="2.70.150.10:FF:000054">
    <property type="entry name" value="Phospholipid-transporting ATPase"/>
    <property type="match status" value="1"/>
</dbReference>
<organism evidence="22 23">
    <name type="scientific">Stylonychia lemnae</name>
    <name type="common">Ciliate</name>
    <dbReference type="NCBI Taxonomy" id="5949"/>
    <lineage>
        <taxon>Eukaryota</taxon>
        <taxon>Sar</taxon>
        <taxon>Alveolata</taxon>
        <taxon>Ciliophora</taxon>
        <taxon>Intramacronucleata</taxon>
        <taxon>Spirotrichea</taxon>
        <taxon>Stichotrichia</taxon>
        <taxon>Sporadotrichida</taxon>
        <taxon>Oxytrichidae</taxon>
        <taxon>Stylonychinae</taxon>
        <taxon>Stylonychia</taxon>
    </lineage>
</organism>
<feature type="binding site" evidence="16">
    <location>
        <position position="455"/>
    </location>
    <ligand>
        <name>ATP</name>
        <dbReference type="ChEBI" id="CHEBI:30616"/>
    </ligand>
</feature>
<keyword evidence="9 18" id="KW-1133">Transmembrane helix</keyword>
<evidence type="ECO:0000313" key="22">
    <source>
        <dbReference type="EMBL" id="CDW78607.1"/>
    </source>
</evidence>
<dbReference type="FunCoup" id="A0A078AAJ6">
    <property type="interactions" value="5"/>
</dbReference>
<feature type="binding site" evidence="16">
    <location>
        <position position="842"/>
    </location>
    <ligand>
        <name>ATP</name>
        <dbReference type="ChEBI" id="CHEBI:30616"/>
    </ligand>
</feature>
<dbReference type="OrthoDB" id="377733at2759"/>
<feature type="region of interest" description="Disordered" evidence="19">
    <location>
        <begin position="1"/>
        <end position="48"/>
    </location>
</feature>
<dbReference type="InterPro" id="IPR032630">
    <property type="entry name" value="P_typ_ATPase_c"/>
</dbReference>
<keyword evidence="5 16" id="KW-0547">Nucleotide-binding</keyword>
<evidence type="ECO:0000256" key="2">
    <source>
        <dbReference type="ARBA" id="ARBA00008109"/>
    </source>
</evidence>
<dbReference type="InterPro" id="IPR023299">
    <property type="entry name" value="ATPase_P-typ_cyto_dom_N"/>
</dbReference>
<gene>
    <name evidence="22" type="primary">Contig19231.g20389</name>
    <name evidence="22" type="ORF">STYLEM_7587</name>
</gene>
<dbReference type="Proteomes" id="UP000039865">
    <property type="component" value="Unassembled WGS sequence"/>
</dbReference>
<dbReference type="GO" id="GO:0005886">
    <property type="term" value="C:plasma membrane"/>
    <property type="evidence" value="ECO:0007669"/>
    <property type="project" value="TreeGrafter"/>
</dbReference>
<feature type="binding site" evidence="16">
    <location>
        <position position="721"/>
    </location>
    <ligand>
        <name>ATP</name>
        <dbReference type="ChEBI" id="CHEBI:30616"/>
    </ligand>
</feature>
<evidence type="ECO:0000256" key="6">
    <source>
        <dbReference type="ARBA" id="ARBA00022840"/>
    </source>
</evidence>
<reference evidence="22 23" key="1">
    <citation type="submission" date="2014-06" db="EMBL/GenBank/DDBJ databases">
        <authorList>
            <person name="Swart Estienne"/>
        </authorList>
    </citation>
    <scope>NUCLEOTIDE SEQUENCE [LARGE SCALE GENOMIC DNA]</scope>
    <source>
        <strain evidence="22 23">130c</strain>
    </source>
</reference>
<dbReference type="SFLD" id="SFLDG00002">
    <property type="entry name" value="C1.7:_P-type_atpase_like"/>
    <property type="match status" value="1"/>
</dbReference>
<dbReference type="Pfam" id="PF16209">
    <property type="entry name" value="PhoLip_ATPase_N"/>
    <property type="match status" value="1"/>
</dbReference>
<feature type="binding site" evidence="17">
    <location>
        <position position="843"/>
    </location>
    <ligand>
        <name>Mg(2+)</name>
        <dbReference type="ChEBI" id="CHEBI:18420"/>
    </ligand>
</feature>
<evidence type="ECO:0000256" key="14">
    <source>
        <dbReference type="ARBA" id="ARBA00049499"/>
    </source>
</evidence>
<keyword evidence="11 18" id="KW-0472">Membrane</keyword>
<accession>A0A078AAJ6</accession>
<evidence type="ECO:0000259" key="21">
    <source>
        <dbReference type="Pfam" id="PF16212"/>
    </source>
</evidence>
<name>A0A078AAJ6_STYLE</name>
<dbReference type="InterPro" id="IPR023298">
    <property type="entry name" value="ATPase_P-typ_TM_dom_sf"/>
</dbReference>
<dbReference type="EC" id="7.6.2.1" evidence="18"/>